<dbReference type="SUPFAM" id="SSF52540">
    <property type="entry name" value="P-loop containing nucleoside triphosphate hydrolases"/>
    <property type="match status" value="1"/>
</dbReference>
<feature type="transmembrane region" description="Helical" evidence="7">
    <location>
        <begin position="142"/>
        <end position="160"/>
    </location>
</feature>
<keyword evidence="5 7" id="KW-1133">Transmembrane helix</keyword>
<dbReference type="InterPro" id="IPR003593">
    <property type="entry name" value="AAA+_ATPase"/>
</dbReference>
<dbReference type="PROSITE" id="PS00211">
    <property type="entry name" value="ABC_TRANSPORTER_1"/>
    <property type="match status" value="1"/>
</dbReference>
<keyword evidence="3" id="KW-0547">Nucleotide-binding</keyword>
<dbReference type="SMART" id="SM00382">
    <property type="entry name" value="AAA"/>
    <property type="match status" value="1"/>
</dbReference>
<comment type="subcellular location">
    <subcellularLocation>
        <location evidence="1">Cell membrane</location>
        <topology evidence="1">Multi-pass membrane protein</topology>
    </subcellularLocation>
</comment>
<feature type="transmembrane region" description="Helical" evidence="7">
    <location>
        <begin position="61"/>
        <end position="83"/>
    </location>
</feature>
<evidence type="ECO:0000259" key="8">
    <source>
        <dbReference type="PROSITE" id="PS50893"/>
    </source>
</evidence>
<dbReference type="InterPro" id="IPR036640">
    <property type="entry name" value="ABC1_TM_sf"/>
</dbReference>
<feature type="domain" description="ABC transporter" evidence="8">
    <location>
        <begin position="387"/>
        <end position="621"/>
    </location>
</feature>
<evidence type="ECO:0000256" key="1">
    <source>
        <dbReference type="ARBA" id="ARBA00004651"/>
    </source>
</evidence>
<dbReference type="InterPro" id="IPR011527">
    <property type="entry name" value="ABC1_TM_dom"/>
</dbReference>
<proteinExistence type="predicted"/>
<keyword evidence="4 10" id="KW-0067">ATP-binding</keyword>
<dbReference type="RefSeq" id="WP_377774448.1">
    <property type="nucleotide sequence ID" value="NZ_JBHUHO010000039.1"/>
</dbReference>
<evidence type="ECO:0000259" key="9">
    <source>
        <dbReference type="PROSITE" id="PS50929"/>
    </source>
</evidence>
<evidence type="ECO:0000256" key="7">
    <source>
        <dbReference type="SAM" id="Phobius"/>
    </source>
</evidence>
<evidence type="ECO:0000256" key="2">
    <source>
        <dbReference type="ARBA" id="ARBA00022692"/>
    </source>
</evidence>
<evidence type="ECO:0000313" key="11">
    <source>
        <dbReference type="Proteomes" id="UP001597362"/>
    </source>
</evidence>
<dbReference type="Gene3D" id="1.20.1560.10">
    <property type="entry name" value="ABC transporter type 1, transmembrane domain"/>
    <property type="match status" value="1"/>
</dbReference>
<name>A0ABW4YNS9_9BACL</name>
<dbReference type="InterPro" id="IPR027417">
    <property type="entry name" value="P-loop_NTPase"/>
</dbReference>
<sequence>MSAPQKSFLFRRYISFLKPYRSALLLIILLGILQFTVPLTVPWMTKIMIDEVLPQVEGSSWTLGKVLLILGAVYLFGIIVSFFRQWMTAKMGNAMVRDVRVQLYSHLQKMSQQFYDSRQVGGIISRVLNDVNGAQQLINGGVINLTVDLFLVIFAGFMLFRMDWGLALLALWLLPFYYLTFTNLNVRMRFAWRSVHRQMERISGILVERLSGMKIVQAFNRERAEMERFKQQVNAHYAYAMSANMLSNFLSRFSQTFQDAGGLIIWFAGGTMVLRGKLSIGELIAFQSYLAQLYGPIQRFSEVNMTIQNSLTNVERIFEVLDIDPQIKNKKEAIPFPVCKGDIAFKQVHFTYIMERPEKPAKENVNYSQDIVPKVKPPKRFYWVPPRTKPDLPPVTVEKRKALTNINLTVKSGQVVALVGPSGAGKSTIIHLIARFYDPDEGSITMDGIDIREYDLGDLRSHIAMVLQDNILFSGTVFENIAYGHPNATEAAVYAAAAAANAHEFIEKWDLKYETVIGERGVRLSGGQKQRIAIARALLKDPRILILDEATSALDADSEHLVTEALERLMKNRTTFIIAHRLATVIRADQIIVVDEGTIVQSGKHEQLLAEQGVYRSLYEKQFKAMRPEALLGSL</sequence>
<evidence type="ECO:0000313" key="10">
    <source>
        <dbReference type="EMBL" id="MFD2117367.1"/>
    </source>
</evidence>
<organism evidence="10 11">
    <name type="scientific">Paenibacillus yanchengensis</name>
    <dbReference type="NCBI Taxonomy" id="2035833"/>
    <lineage>
        <taxon>Bacteria</taxon>
        <taxon>Bacillati</taxon>
        <taxon>Bacillota</taxon>
        <taxon>Bacilli</taxon>
        <taxon>Bacillales</taxon>
        <taxon>Paenibacillaceae</taxon>
        <taxon>Paenibacillus</taxon>
    </lineage>
</organism>
<feature type="transmembrane region" description="Helical" evidence="7">
    <location>
        <begin position="166"/>
        <end position="186"/>
    </location>
</feature>
<dbReference type="PROSITE" id="PS50893">
    <property type="entry name" value="ABC_TRANSPORTER_2"/>
    <property type="match status" value="1"/>
</dbReference>
<reference evidence="11" key="1">
    <citation type="journal article" date="2019" name="Int. J. Syst. Evol. Microbiol.">
        <title>The Global Catalogue of Microorganisms (GCM) 10K type strain sequencing project: providing services to taxonomists for standard genome sequencing and annotation.</title>
        <authorList>
            <consortium name="The Broad Institute Genomics Platform"/>
            <consortium name="The Broad Institute Genome Sequencing Center for Infectious Disease"/>
            <person name="Wu L."/>
            <person name="Ma J."/>
        </authorList>
    </citation>
    <scope>NUCLEOTIDE SEQUENCE [LARGE SCALE GENOMIC DNA]</scope>
    <source>
        <strain evidence="11">GH52</strain>
    </source>
</reference>
<dbReference type="Gene3D" id="3.40.50.300">
    <property type="entry name" value="P-loop containing nucleotide triphosphate hydrolases"/>
    <property type="match status" value="1"/>
</dbReference>
<dbReference type="Proteomes" id="UP001597362">
    <property type="component" value="Unassembled WGS sequence"/>
</dbReference>
<dbReference type="InterPro" id="IPR017871">
    <property type="entry name" value="ABC_transporter-like_CS"/>
</dbReference>
<dbReference type="GO" id="GO:0005524">
    <property type="term" value="F:ATP binding"/>
    <property type="evidence" value="ECO:0007669"/>
    <property type="project" value="UniProtKB-KW"/>
</dbReference>
<evidence type="ECO:0000256" key="5">
    <source>
        <dbReference type="ARBA" id="ARBA00022989"/>
    </source>
</evidence>
<dbReference type="InterPro" id="IPR003439">
    <property type="entry name" value="ABC_transporter-like_ATP-bd"/>
</dbReference>
<keyword evidence="2 7" id="KW-0812">Transmembrane</keyword>
<dbReference type="PANTHER" id="PTHR43394:SF1">
    <property type="entry name" value="ATP-BINDING CASSETTE SUB-FAMILY B MEMBER 10, MITOCHONDRIAL"/>
    <property type="match status" value="1"/>
</dbReference>
<dbReference type="Pfam" id="PF00005">
    <property type="entry name" value="ABC_tran"/>
    <property type="match status" value="1"/>
</dbReference>
<comment type="caution">
    <text evidence="10">The sequence shown here is derived from an EMBL/GenBank/DDBJ whole genome shotgun (WGS) entry which is preliminary data.</text>
</comment>
<evidence type="ECO:0000256" key="6">
    <source>
        <dbReference type="ARBA" id="ARBA00023136"/>
    </source>
</evidence>
<dbReference type="Pfam" id="PF00664">
    <property type="entry name" value="ABC_membrane"/>
    <property type="match status" value="1"/>
</dbReference>
<accession>A0ABW4YNS9</accession>
<keyword evidence="6 7" id="KW-0472">Membrane</keyword>
<feature type="domain" description="ABC transmembrane type-1" evidence="9">
    <location>
        <begin position="25"/>
        <end position="309"/>
    </location>
</feature>
<evidence type="ECO:0000256" key="3">
    <source>
        <dbReference type="ARBA" id="ARBA00022741"/>
    </source>
</evidence>
<dbReference type="InterPro" id="IPR039421">
    <property type="entry name" value="Type_1_exporter"/>
</dbReference>
<gene>
    <name evidence="10" type="ORF">ACFSJH_16680</name>
</gene>
<feature type="transmembrane region" description="Helical" evidence="7">
    <location>
        <begin position="20"/>
        <end position="41"/>
    </location>
</feature>
<dbReference type="CDD" id="cd07346">
    <property type="entry name" value="ABC_6TM_exporters"/>
    <property type="match status" value="1"/>
</dbReference>
<dbReference type="SUPFAM" id="SSF90123">
    <property type="entry name" value="ABC transporter transmembrane region"/>
    <property type="match status" value="1"/>
</dbReference>
<dbReference type="EMBL" id="JBHUHO010000039">
    <property type="protein sequence ID" value="MFD2117367.1"/>
    <property type="molecule type" value="Genomic_DNA"/>
</dbReference>
<dbReference type="PROSITE" id="PS50929">
    <property type="entry name" value="ABC_TM1F"/>
    <property type="match status" value="1"/>
</dbReference>
<keyword evidence="11" id="KW-1185">Reference proteome</keyword>
<dbReference type="PANTHER" id="PTHR43394">
    <property type="entry name" value="ATP-DEPENDENT PERMEASE MDL1, MITOCHONDRIAL"/>
    <property type="match status" value="1"/>
</dbReference>
<evidence type="ECO:0000256" key="4">
    <source>
        <dbReference type="ARBA" id="ARBA00022840"/>
    </source>
</evidence>
<protein>
    <submittedName>
        <fullName evidence="10">ABC transporter ATP-binding protein</fullName>
    </submittedName>
</protein>